<dbReference type="Gene3D" id="3.30.70.100">
    <property type="match status" value="1"/>
</dbReference>
<protein>
    <recommendedName>
        <fullName evidence="2">EthD domain-containing protein</fullName>
    </recommendedName>
</protein>
<keyword evidence="4" id="KW-1185">Reference proteome</keyword>
<organism evidence="3 4">
    <name type="scientific">Microthyrium microscopicum</name>
    <dbReference type="NCBI Taxonomy" id="703497"/>
    <lineage>
        <taxon>Eukaryota</taxon>
        <taxon>Fungi</taxon>
        <taxon>Dikarya</taxon>
        <taxon>Ascomycota</taxon>
        <taxon>Pezizomycotina</taxon>
        <taxon>Dothideomycetes</taxon>
        <taxon>Dothideomycetes incertae sedis</taxon>
        <taxon>Microthyriales</taxon>
        <taxon>Microthyriaceae</taxon>
        <taxon>Microthyrium</taxon>
    </lineage>
</organism>
<evidence type="ECO:0000259" key="2">
    <source>
        <dbReference type="Pfam" id="PF07110"/>
    </source>
</evidence>
<evidence type="ECO:0000313" key="4">
    <source>
        <dbReference type="Proteomes" id="UP000799302"/>
    </source>
</evidence>
<name>A0A6A6TWG2_9PEZI</name>
<accession>A0A6A6TWG2</accession>
<sequence length="133" mass="15290">MTSTFKQVLCYIARNPSMTQEQFYDHWKNKHAPLCVDWAHKYGIRGYMQIRAAGWVTPADSNGKPLTEAPVEYDGIALFEVTSEELFNQAFEDEHFLHHIRPDEDRMLDREAFGRGIIMTASGEGLKIITPKD</sequence>
<reference evidence="3" key="1">
    <citation type="journal article" date="2020" name="Stud. Mycol.">
        <title>101 Dothideomycetes genomes: a test case for predicting lifestyles and emergence of pathogens.</title>
        <authorList>
            <person name="Haridas S."/>
            <person name="Albert R."/>
            <person name="Binder M."/>
            <person name="Bloem J."/>
            <person name="Labutti K."/>
            <person name="Salamov A."/>
            <person name="Andreopoulos B."/>
            <person name="Baker S."/>
            <person name="Barry K."/>
            <person name="Bills G."/>
            <person name="Bluhm B."/>
            <person name="Cannon C."/>
            <person name="Castanera R."/>
            <person name="Culley D."/>
            <person name="Daum C."/>
            <person name="Ezra D."/>
            <person name="Gonzalez J."/>
            <person name="Henrissat B."/>
            <person name="Kuo A."/>
            <person name="Liang C."/>
            <person name="Lipzen A."/>
            <person name="Lutzoni F."/>
            <person name="Magnuson J."/>
            <person name="Mondo S."/>
            <person name="Nolan M."/>
            <person name="Ohm R."/>
            <person name="Pangilinan J."/>
            <person name="Park H.-J."/>
            <person name="Ramirez L."/>
            <person name="Alfaro M."/>
            <person name="Sun H."/>
            <person name="Tritt A."/>
            <person name="Yoshinaga Y."/>
            <person name="Zwiers L.-H."/>
            <person name="Turgeon B."/>
            <person name="Goodwin S."/>
            <person name="Spatafora J."/>
            <person name="Crous P."/>
            <person name="Grigoriev I."/>
        </authorList>
    </citation>
    <scope>NUCLEOTIDE SEQUENCE</scope>
    <source>
        <strain evidence="3">CBS 115976</strain>
    </source>
</reference>
<dbReference type="EMBL" id="MU004247">
    <property type="protein sequence ID" value="KAF2663198.1"/>
    <property type="molecule type" value="Genomic_DNA"/>
</dbReference>
<dbReference type="SUPFAM" id="SSF54909">
    <property type="entry name" value="Dimeric alpha+beta barrel"/>
    <property type="match status" value="1"/>
</dbReference>
<proteinExistence type="inferred from homology"/>
<feature type="domain" description="EthD" evidence="2">
    <location>
        <begin position="15"/>
        <end position="110"/>
    </location>
</feature>
<dbReference type="GO" id="GO:0016491">
    <property type="term" value="F:oxidoreductase activity"/>
    <property type="evidence" value="ECO:0007669"/>
    <property type="project" value="InterPro"/>
</dbReference>
<comment type="similarity">
    <text evidence="1">Belongs to the tpcK family.</text>
</comment>
<dbReference type="AlphaFoldDB" id="A0A6A6TWG2"/>
<dbReference type="InterPro" id="IPR009799">
    <property type="entry name" value="EthD_dom"/>
</dbReference>
<dbReference type="Pfam" id="PF07110">
    <property type="entry name" value="EthD"/>
    <property type="match status" value="1"/>
</dbReference>
<dbReference type="OrthoDB" id="3183782at2759"/>
<dbReference type="Proteomes" id="UP000799302">
    <property type="component" value="Unassembled WGS sequence"/>
</dbReference>
<dbReference type="InterPro" id="IPR011008">
    <property type="entry name" value="Dimeric_a/b-barrel"/>
</dbReference>
<gene>
    <name evidence="3" type="ORF">BT63DRAFT_461579</name>
</gene>
<evidence type="ECO:0000313" key="3">
    <source>
        <dbReference type="EMBL" id="KAF2663198.1"/>
    </source>
</evidence>
<evidence type="ECO:0000256" key="1">
    <source>
        <dbReference type="ARBA" id="ARBA00005986"/>
    </source>
</evidence>